<evidence type="ECO:0000256" key="4">
    <source>
        <dbReference type="ARBA" id="ARBA00022759"/>
    </source>
</evidence>
<dbReference type="GO" id="GO:0003964">
    <property type="term" value="F:RNA-directed DNA polymerase activity"/>
    <property type="evidence" value="ECO:0007669"/>
    <property type="project" value="UniProtKB-KW"/>
</dbReference>
<feature type="domain" description="Reverse transcriptase RNase H-like" evidence="9">
    <location>
        <begin position="656"/>
        <end position="699"/>
    </location>
</feature>
<dbReference type="InterPro" id="IPR050951">
    <property type="entry name" value="Retrovirus_Pol_polyprotein"/>
</dbReference>
<evidence type="ECO:0000256" key="6">
    <source>
        <dbReference type="ARBA" id="ARBA00022918"/>
    </source>
</evidence>
<evidence type="ECO:0000313" key="13">
    <source>
        <dbReference type="Proteomes" id="UP000634136"/>
    </source>
</evidence>
<reference evidence="12" key="1">
    <citation type="submission" date="2020-09" db="EMBL/GenBank/DDBJ databases">
        <title>Genome-Enabled Discovery of Anthraquinone Biosynthesis in Senna tora.</title>
        <authorList>
            <person name="Kang S.-H."/>
            <person name="Pandey R.P."/>
            <person name="Lee C.-M."/>
            <person name="Sim J.-S."/>
            <person name="Jeong J.-T."/>
            <person name="Choi B.-S."/>
            <person name="Jung M."/>
            <person name="Ginzburg D."/>
            <person name="Zhao K."/>
            <person name="Won S.Y."/>
            <person name="Oh T.-J."/>
            <person name="Yu Y."/>
            <person name="Kim N.-H."/>
            <person name="Lee O.R."/>
            <person name="Lee T.-H."/>
            <person name="Bashyal P."/>
            <person name="Kim T.-S."/>
            <person name="Lee W.-H."/>
            <person name="Kawkins C."/>
            <person name="Kim C.-K."/>
            <person name="Kim J.S."/>
            <person name="Ahn B.O."/>
            <person name="Rhee S.Y."/>
            <person name="Sohng J.K."/>
        </authorList>
    </citation>
    <scope>NUCLEOTIDE SEQUENCE</scope>
    <source>
        <tissue evidence="12">Leaf</tissue>
    </source>
</reference>
<dbReference type="OrthoDB" id="5554229at2759"/>
<evidence type="ECO:0000259" key="11">
    <source>
        <dbReference type="Pfam" id="PF24626"/>
    </source>
</evidence>
<dbReference type="InterPro" id="IPR041577">
    <property type="entry name" value="RT_RNaseH_2"/>
</dbReference>
<dbReference type="Pfam" id="PF24626">
    <property type="entry name" value="SH3_Tf2-1"/>
    <property type="match status" value="1"/>
</dbReference>
<dbReference type="Pfam" id="PF17917">
    <property type="entry name" value="RT_RNaseH"/>
    <property type="match status" value="1"/>
</dbReference>
<dbReference type="SUPFAM" id="SSF56672">
    <property type="entry name" value="DNA/RNA polymerases"/>
    <property type="match status" value="2"/>
</dbReference>
<evidence type="ECO:0000256" key="5">
    <source>
        <dbReference type="ARBA" id="ARBA00022801"/>
    </source>
</evidence>
<dbReference type="InterPro" id="IPR056924">
    <property type="entry name" value="SH3_Tf2-1"/>
</dbReference>
<evidence type="ECO:0000256" key="1">
    <source>
        <dbReference type="ARBA" id="ARBA00022679"/>
    </source>
</evidence>
<dbReference type="PANTHER" id="PTHR37984:SF5">
    <property type="entry name" value="PROTEIN NYNRIN-LIKE"/>
    <property type="match status" value="1"/>
</dbReference>
<evidence type="ECO:0000313" key="12">
    <source>
        <dbReference type="EMBL" id="KAF7835948.1"/>
    </source>
</evidence>
<dbReference type="AlphaFoldDB" id="A0A834X1Q5"/>
<dbReference type="InterPro" id="IPR043128">
    <property type="entry name" value="Rev_trsase/Diguanyl_cyclase"/>
</dbReference>
<keyword evidence="13" id="KW-1185">Reference proteome</keyword>
<keyword evidence="3" id="KW-0540">Nuclease</keyword>
<dbReference type="CDD" id="cd09274">
    <property type="entry name" value="RNase_HI_RT_Ty3"/>
    <property type="match status" value="1"/>
</dbReference>
<dbReference type="Pfam" id="PF17919">
    <property type="entry name" value="RT_RNaseH_2"/>
    <property type="match status" value="1"/>
</dbReference>
<dbReference type="GO" id="GO:0016787">
    <property type="term" value="F:hydrolase activity"/>
    <property type="evidence" value="ECO:0007669"/>
    <property type="project" value="UniProtKB-KW"/>
</dbReference>
<keyword evidence="5" id="KW-0378">Hydrolase</keyword>
<feature type="domain" description="Reverse transcriptase/retrotransposon-derived protein RNase H-like" evidence="10">
    <location>
        <begin position="601"/>
        <end position="655"/>
    </location>
</feature>
<dbReference type="EMBL" id="JAAIUW010000004">
    <property type="protein sequence ID" value="KAF7835948.1"/>
    <property type="molecule type" value="Genomic_DNA"/>
</dbReference>
<keyword evidence="6" id="KW-0695">RNA-directed DNA polymerase</keyword>
<keyword evidence="1" id="KW-0808">Transferase</keyword>
<evidence type="ECO:0000259" key="10">
    <source>
        <dbReference type="Pfam" id="PF17919"/>
    </source>
</evidence>
<comment type="caution">
    <text evidence="12">The sequence shown here is derived from an EMBL/GenBank/DDBJ whole genome shotgun (WGS) entry which is preliminary data.</text>
</comment>
<dbReference type="InterPro" id="IPR041373">
    <property type="entry name" value="RT_RNaseH"/>
</dbReference>
<dbReference type="GO" id="GO:0004519">
    <property type="term" value="F:endonuclease activity"/>
    <property type="evidence" value="ECO:0007669"/>
    <property type="project" value="UniProtKB-KW"/>
</dbReference>
<evidence type="ECO:0000259" key="8">
    <source>
        <dbReference type="Pfam" id="PF03732"/>
    </source>
</evidence>
<gene>
    <name evidence="12" type="ORF">G2W53_010807</name>
</gene>
<accession>A0A834X1Q5</accession>
<evidence type="ECO:0000256" key="2">
    <source>
        <dbReference type="ARBA" id="ARBA00022695"/>
    </source>
</evidence>
<evidence type="ECO:0000259" key="9">
    <source>
        <dbReference type="Pfam" id="PF17917"/>
    </source>
</evidence>
<organism evidence="12 13">
    <name type="scientific">Senna tora</name>
    <dbReference type="NCBI Taxonomy" id="362788"/>
    <lineage>
        <taxon>Eukaryota</taxon>
        <taxon>Viridiplantae</taxon>
        <taxon>Streptophyta</taxon>
        <taxon>Embryophyta</taxon>
        <taxon>Tracheophyta</taxon>
        <taxon>Spermatophyta</taxon>
        <taxon>Magnoliopsida</taxon>
        <taxon>eudicotyledons</taxon>
        <taxon>Gunneridae</taxon>
        <taxon>Pentapetalae</taxon>
        <taxon>rosids</taxon>
        <taxon>fabids</taxon>
        <taxon>Fabales</taxon>
        <taxon>Fabaceae</taxon>
        <taxon>Caesalpinioideae</taxon>
        <taxon>Cassia clade</taxon>
        <taxon>Senna</taxon>
    </lineage>
</organism>
<keyword evidence="4" id="KW-0255">Endonuclease</keyword>
<feature type="domain" description="Tf2-1-like SH3-like" evidence="11">
    <location>
        <begin position="877"/>
        <end position="940"/>
    </location>
</feature>
<evidence type="ECO:0000256" key="3">
    <source>
        <dbReference type="ARBA" id="ARBA00022722"/>
    </source>
</evidence>
<protein>
    <submittedName>
        <fullName evidence="12">Putative polyprotein</fullName>
    </submittedName>
</protein>
<dbReference type="InterPro" id="IPR043502">
    <property type="entry name" value="DNA/RNA_pol_sf"/>
</dbReference>
<sequence>MVQHEIGPSGFDKADVVQLDLERGKGLRVKKKPAWANDYVKHSSDLWRAELFSFHLNKRTIFINWCFHRLCISMAEGTRFSKMDEALRALREDAAEFKRTSLAVQATTDQRLILMESTMKNMEAILSILEVAESSSSNVSGGSSAGNRIAQVDGHEQPLMRGMKVEIPHFDGFGAEDLIFKIQEFFRIYNTPMEQRISIASLHMKSVAYNWYKWMNQNGKLKSWSGFLDALGVRFGTSLFDDPKAALKDVRQNGSVEEYQARFEELSTKVHDIPEPWLITPKPIPLASIPAPNSKIPTPSPQITGHTTPPFKKLTAAEIKAKREQGLCYYCDAKYSATHKCPAQCFLLLSQEELEELQMPSTPKIVQLDEEDCVVVNPEISLNALIGQRGASTIKLSGRCNNTWVNILVDGGEVKLMVHGHLFVVDLFVIDLQGVDVVLGGRWMRTLGPIVMDYDKLTLDFLLNGHPVHLQGEVKYDLEPLSSKQLQHMNYAGSIACLFHLQAMPCEDTSSSFSVPPVLAPILTEFQQLFDEPQGLPPVREDDHRIYLPEGTSPVNVRPYRYPFYQKSEIEKLVAEMLQSGIYALIAQPLTALLKKDSFVWSEKAQRAFDRLKQCMVTAPVLTIPDFEKQFVVETDASTTGIGAILSQDKHPIPFFTKWRHYLLGREFVIITDHRSLKHLMEQAIQTPKQEHYLRKLLGFRYVIVYRPGKMNAAADALSRVEFCNLSNNGCSSVACDIWQEIQQENFSSPILVKLHQDVTQGIASANFQVMDGVLWFQNRVYLAADSALIPRLLVEHHASPMGGHGGMSPYEALYGRPPPSLLSYVLGSSYVHLADHWLQERDRLKQVLLTNLSDAQLKMKANADEKRRDQCFQVEEWVWVKLHKYKQLFLAARLNFKLSKKYYGPYKVVARIGAVAYHLDLPSTSKIHHFFHISLLKAFVGDPTMVTIADTLPVPDKGDLSPYGILDSRMVDVAGMTKRQVLVEWTPGHCDEAS</sequence>
<keyword evidence="7" id="KW-0511">Multifunctional enzyme</keyword>
<dbReference type="PANTHER" id="PTHR37984">
    <property type="entry name" value="PROTEIN CBG26694"/>
    <property type="match status" value="1"/>
</dbReference>
<name>A0A834X1Q5_9FABA</name>
<dbReference type="Proteomes" id="UP000634136">
    <property type="component" value="Unassembled WGS sequence"/>
</dbReference>
<evidence type="ECO:0000256" key="7">
    <source>
        <dbReference type="ARBA" id="ARBA00023268"/>
    </source>
</evidence>
<dbReference type="Pfam" id="PF03732">
    <property type="entry name" value="Retrotrans_gag"/>
    <property type="match status" value="1"/>
</dbReference>
<keyword evidence="2" id="KW-0548">Nucleotidyltransferase</keyword>
<proteinExistence type="predicted"/>
<dbReference type="Gene3D" id="3.30.70.270">
    <property type="match status" value="1"/>
</dbReference>
<dbReference type="InterPro" id="IPR005162">
    <property type="entry name" value="Retrotrans_gag_dom"/>
</dbReference>
<feature type="domain" description="Retrotransposon gag" evidence="8">
    <location>
        <begin position="199"/>
        <end position="273"/>
    </location>
</feature>